<comment type="caution">
    <text evidence="1">The sequence shown here is derived from an EMBL/GenBank/DDBJ whole genome shotgun (WGS) entry which is preliminary data.</text>
</comment>
<dbReference type="AlphaFoldDB" id="A0A8J5SF97"/>
<reference evidence="1" key="2">
    <citation type="submission" date="2021-02" db="EMBL/GenBank/DDBJ databases">
        <authorList>
            <person name="Kimball J.A."/>
            <person name="Haas M.W."/>
            <person name="Macchietto M."/>
            <person name="Kono T."/>
            <person name="Duquette J."/>
            <person name="Shao M."/>
        </authorList>
    </citation>
    <scope>NUCLEOTIDE SEQUENCE</scope>
    <source>
        <tissue evidence="1">Fresh leaf tissue</tissue>
    </source>
</reference>
<dbReference type="EMBL" id="JAAALK010000283">
    <property type="protein sequence ID" value="KAG8073910.1"/>
    <property type="molecule type" value="Genomic_DNA"/>
</dbReference>
<evidence type="ECO:0000313" key="1">
    <source>
        <dbReference type="EMBL" id="KAG8073910.1"/>
    </source>
</evidence>
<protein>
    <submittedName>
        <fullName evidence="1">Uncharacterized protein</fullName>
    </submittedName>
</protein>
<name>A0A8J5SF97_ZIZPA</name>
<reference evidence="1" key="1">
    <citation type="journal article" date="2021" name="bioRxiv">
        <title>Whole Genome Assembly and Annotation of Northern Wild Rice, Zizania palustris L., Supports a Whole Genome Duplication in the Zizania Genus.</title>
        <authorList>
            <person name="Haas M."/>
            <person name="Kono T."/>
            <person name="Macchietto M."/>
            <person name="Millas R."/>
            <person name="McGilp L."/>
            <person name="Shao M."/>
            <person name="Duquette J."/>
            <person name="Hirsch C.N."/>
            <person name="Kimball J."/>
        </authorList>
    </citation>
    <scope>NUCLEOTIDE SEQUENCE</scope>
    <source>
        <tissue evidence="1">Fresh leaf tissue</tissue>
    </source>
</reference>
<organism evidence="1 2">
    <name type="scientific">Zizania palustris</name>
    <name type="common">Northern wild rice</name>
    <dbReference type="NCBI Taxonomy" id="103762"/>
    <lineage>
        <taxon>Eukaryota</taxon>
        <taxon>Viridiplantae</taxon>
        <taxon>Streptophyta</taxon>
        <taxon>Embryophyta</taxon>
        <taxon>Tracheophyta</taxon>
        <taxon>Spermatophyta</taxon>
        <taxon>Magnoliopsida</taxon>
        <taxon>Liliopsida</taxon>
        <taxon>Poales</taxon>
        <taxon>Poaceae</taxon>
        <taxon>BOP clade</taxon>
        <taxon>Oryzoideae</taxon>
        <taxon>Oryzeae</taxon>
        <taxon>Zizaniinae</taxon>
        <taxon>Zizania</taxon>
    </lineage>
</organism>
<keyword evidence="2" id="KW-1185">Reference proteome</keyword>
<proteinExistence type="predicted"/>
<accession>A0A8J5SF97</accession>
<evidence type="ECO:0000313" key="2">
    <source>
        <dbReference type="Proteomes" id="UP000729402"/>
    </source>
</evidence>
<dbReference type="Proteomes" id="UP000729402">
    <property type="component" value="Unassembled WGS sequence"/>
</dbReference>
<sequence length="68" mass="7758">MMGDLQFNSDLEIYQTCAGAKREIVDEVNDSPNQDRIVEDRVSGPWSFRPMKRQLLQLSSNELQAKSA</sequence>
<gene>
    <name evidence="1" type="ORF">GUJ93_ZPchr0006g43370</name>
</gene>